<dbReference type="RefSeq" id="WP_054574958.1">
    <property type="nucleotide sequence ID" value="NZ_CP114196.1"/>
</dbReference>
<dbReference type="PROSITE" id="PS50007">
    <property type="entry name" value="PIPLC_X_DOMAIN"/>
    <property type="match status" value="1"/>
</dbReference>
<feature type="transmembrane region" description="Helical" evidence="1">
    <location>
        <begin position="268"/>
        <end position="292"/>
    </location>
</feature>
<dbReference type="AlphaFoldDB" id="A0AA47LA08"/>
<dbReference type="EMBL" id="CP114196">
    <property type="protein sequence ID" value="WAT93735.1"/>
    <property type="molecule type" value="Genomic_DNA"/>
</dbReference>
<keyword evidence="1" id="KW-0472">Membrane</keyword>
<evidence type="ECO:0000313" key="2">
    <source>
        <dbReference type="EMBL" id="WAT93735.1"/>
    </source>
</evidence>
<gene>
    <name evidence="2" type="ORF">O1Q84_25785</name>
</gene>
<sequence length="332" mass="38623">MILSTFFKNATSKTPNDWTWNMFRLRFWTEWVHITPIDRALESIHNEYRLPGGLLNEIKSARDYQQSFDPLTSLPYLDSYTEVNREYLLKHGYSLFESSVLSEANGSVPDFKKDSNRLLVLKHEERPSDSNEQLANDMLEISPHLPQLTASESANRLILKKGEDGRYDLTIQRTEVKPTTYMELVRAVPAHMKMVPFMETPVHFNLVPFDEVVKAGFDMNDEQVEGKARNLQLSIWLTLFFVLAFCFFAVNSVAKFIIVTIVTSEVQFSYLMTSMYLTLLSAFTSFIYFHYLHLYWQYDTNRFGSVYSFLVAIKKDPMRLLPLSNKAEVNHV</sequence>
<proteinExistence type="predicted"/>
<protein>
    <submittedName>
        <fullName evidence="2">Uncharacterized protein</fullName>
    </submittedName>
</protein>
<keyword evidence="1" id="KW-0812">Transmembrane</keyword>
<feature type="transmembrane region" description="Helical" evidence="1">
    <location>
        <begin position="235"/>
        <end position="262"/>
    </location>
</feature>
<reference evidence="2" key="1">
    <citation type="submission" date="2022-12" db="EMBL/GenBank/DDBJ databases">
        <title>Vibrio parahaemolyticus become highly virulent by producing novel Tc toxins.</title>
        <authorList>
            <person name="Yang F."/>
            <person name="You Y."/>
            <person name="Lai Q."/>
            <person name="Xu L."/>
            <person name="Li F."/>
        </authorList>
    </citation>
    <scope>NUCLEOTIDE SEQUENCE</scope>
    <source>
        <strain evidence="2">Vp-HL-202005</strain>
        <plasmid evidence="2">pHLA</plasmid>
    </source>
</reference>
<keyword evidence="1" id="KW-1133">Transmembrane helix</keyword>
<dbReference type="Proteomes" id="UP001156560">
    <property type="component" value="Plasmid pHLA"/>
</dbReference>
<accession>A0AA47LA08</accession>
<organism evidence="2 3">
    <name type="scientific">Vibrio parahaemolyticus</name>
    <dbReference type="NCBI Taxonomy" id="670"/>
    <lineage>
        <taxon>Bacteria</taxon>
        <taxon>Pseudomonadati</taxon>
        <taxon>Pseudomonadota</taxon>
        <taxon>Gammaproteobacteria</taxon>
        <taxon>Vibrionales</taxon>
        <taxon>Vibrionaceae</taxon>
        <taxon>Vibrio</taxon>
    </lineage>
</organism>
<keyword evidence="2" id="KW-0614">Plasmid</keyword>
<evidence type="ECO:0000313" key="3">
    <source>
        <dbReference type="Proteomes" id="UP001156560"/>
    </source>
</evidence>
<name>A0AA47LA08_VIBPH</name>
<evidence type="ECO:0000256" key="1">
    <source>
        <dbReference type="SAM" id="Phobius"/>
    </source>
</evidence>
<geneLocation type="plasmid" evidence="2 3">
    <name>pHLA</name>
</geneLocation>